<proteinExistence type="predicted"/>
<organism evidence="2 3">
    <name type="scientific">Medicago truncatula</name>
    <name type="common">Barrel medic</name>
    <name type="synonym">Medicago tribuloides</name>
    <dbReference type="NCBI Taxonomy" id="3880"/>
    <lineage>
        <taxon>Eukaryota</taxon>
        <taxon>Viridiplantae</taxon>
        <taxon>Streptophyta</taxon>
        <taxon>Embryophyta</taxon>
        <taxon>Tracheophyta</taxon>
        <taxon>Spermatophyta</taxon>
        <taxon>Magnoliopsida</taxon>
        <taxon>eudicotyledons</taxon>
        <taxon>Gunneridae</taxon>
        <taxon>Pentapetalae</taxon>
        <taxon>rosids</taxon>
        <taxon>fabids</taxon>
        <taxon>Fabales</taxon>
        <taxon>Fabaceae</taxon>
        <taxon>Papilionoideae</taxon>
        <taxon>50 kb inversion clade</taxon>
        <taxon>NPAAA clade</taxon>
        <taxon>Hologalegina</taxon>
        <taxon>IRL clade</taxon>
        <taxon>Trifolieae</taxon>
        <taxon>Medicago</taxon>
    </lineage>
</organism>
<evidence type="ECO:0000313" key="2">
    <source>
        <dbReference type="EMBL" id="RHN51726.1"/>
    </source>
</evidence>
<gene>
    <name evidence="2" type="ORF">MtrunA17_Chr6g0472071</name>
</gene>
<keyword evidence="1" id="KW-0175">Coiled coil</keyword>
<accession>A0A396HEP0</accession>
<name>A0A396HEP0_MEDTR</name>
<dbReference type="AlphaFoldDB" id="A0A396HEP0"/>
<dbReference type="Gramene" id="rna36235">
    <property type="protein sequence ID" value="RHN51726.1"/>
    <property type="gene ID" value="gene36235"/>
</dbReference>
<feature type="coiled-coil region" evidence="1">
    <location>
        <begin position="189"/>
        <end position="262"/>
    </location>
</feature>
<sequence>MISSDVSDAEEELLNSSSDVIMESASDHLPSSSNRIQTSSTLAIQPFNSPKPSKIPSPPTIFLDSTLLTDVCEKIFKELNQLIQARNELIHKDDYEKQWNRLNERVNYILSALTSTCLDEQDLAQKKFQDWIKGVDNSLQEVKILRTWVQNPSSLRGREAADFIPNFVHPRSLDLFFLSSDNFQSASPNLEMIQRNAALEEKVKKLQKVLLEQKVLLLEYKDVIEAKLAEARTREEILIRSNEEFKQEMKLQQESLQKQQAKTNKLLKQILEMFSKQANP</sequence>
<evidence type="ECO:0000313" key="3">
    <source>
        <dbReference type="Proteomes" id="UP000265566"/>
    </source>
</evidence>
<protein>
    <submittedName>
        <fullName evidence="2">Uncharacterized protein</fullName>
    </submittedName>
</protein>
<dbReference type="Proteomes" id="UP000265566">
    <property type="component" value="Chromosome 6"/>
</dbReference>
<comment type="caution">
    <text evidence="2">The sequence shown here is derived from an EMBL/GenBank/DDBJ whole genome shotgun (WGS) entry which is preliminary data.</text>
</comment>
<dbReference type="EMBL" id="PSQE01000006">
    <property type="protein sequence ID" value="RHN51726.1"/>
    <property type="molecule type" value="Genomic_DNA"/>
</dbReference>
<reference evidence="3" key="1">
    <citation type="journal article" date="2018" name="Nat. Plants">
        <title>Whole-genome landscape of Medicago truncatula symbiotic genes.</title>
        <authorList>
            <person name="Pecrix Y."/>
            <person name="Staton S.E."/>
            <person name="Sallet E."/>
            <person name="Lelandais-Briere C."/>
            <person name="Moreau S."/>
            <person name="Carrere S."/>
            <person name="Blein T."/>
            <person name="Jardinaud M.F."/>
            <person name="Latrasse D."/>
            <person name="Zouine M."/>
            <person name="Zahm M."/>
            <person name="Kreplak J."/>
            <person name="Mayjonade B."/>
            <person name="Satge C."/>
            <person name="Perez M."/>
            <person name="Cauet S."/>
            <person name="Marande W."/>
            <person name="Chantry-Darmon C."/>
            <person name="Lopez-Roques C."/>
            <person name="Bouchez O."/>
            <person name="Berard A."/>
            <person name="Debelle F."/>
            <person name="Munos S."/>
            <person name="Bendahmane A."/>
            <person name="Berges H."/>
            <person name="Niebel A."/>
            <person name="Buitink J."/>
            <person name="Frugier F."/>
            <person name="Benhamed M."/>
            <person name="Crespi M."/>
            <person name="Gouzy J."/>
            <person name="Gamas P."/>
        </authorList>
    </citation>
    <scope>NUCLEOTIDE SEQUENCE [LARGE SCALE GENOMIC DNA]</scope>
    <source>
        <strain evidence="3">cv. Jemalong A17</strain>
    </source>
</reference>
<evidence type="ECO:0000256" key="1">
    <source>
        <dbReference type="SAM" id="Coils"/>
    </source>
</evidence>